<reference evidence="1" key="1">
    <citation type="submission" date="2023-05" db="EMBL/GenBank/DDBJ databases">
        <authorList>
            <consortium name="ELIXIR-Norway"/>
        </authorList>
    </citation>
    <scope>NUCLEOTIDE SEQUENCE</scope>
</reference>
<sequence length="222" mass="23383">MARGLGEDVDVSEEGALCLPPGLLALSGSVAGRAGGGLGIAKHPRSSGQPLTAENGQAPDSTRDLSGNPWKRGGGLGADRSGSSLWLGCHPSPPTVGSAGRLYSTSLPEGTSPDSRGHPQAERTVLPTAWSPLHPGTPLCLRVRGAQSRSRGRSGHPKQKGAPFSLVGRAWVPRAADTRCPALPIEKNVFIGFARILARYSAIKLKKKSCLQFHHREERCQH</sequence>
<dbReference type="Proteomes" id="UP001162501">
    <property type="component" value="Chromosome 16"/>
</dbReference>
<proteinExistence type="predicted"/>
<reference evidence="1" key="2">
    <citation type="submission" date="2025-03" db="EMBL/GenBank/DDBJ databases">
        <authorList>
            <consortium name="ELIXIR-Norway"/>
            <consortium name="Elixir Norway"/>
        </authorList>
    </citation>
    <scope>NUCLEOTIDE SEQUENCE</scope>
</reference>
<protein>
    <submittedName>
        <fullName evidence="1">Uncharacterized protein</fullName>
    </submittedName>
</protein>
<accession>A0AC59YKV2</accession>
<gene>
    <name evidence="1" type="ORF">MRATA1EN22A_LOCUS7099</name>
</gene>
<dbReference type="EMBL" id="OX596100">
    <property type="protein sequence ID" value="CAM9761386.1"/>
    <property type="molecule type" value="Genomic_DNA"/>
</dbReference>
<organism evidence="1 2">
    <name type="scientific">Rangifer tarandus platyrhynchus</name>
    <name type="common">Svalbard reindeer</name>
    <dbReference type="NCBI Taxonomy" id="3082113"/>
    <lineage>
        <taxon>Eukaryota</taxon>
        <taxon>Metazoa</taxon>
        <taxon>Chordata</taxon>
        <taxon>Craniata</taxon>
        <taxon>Vertebrata</taxon>
        <taxon>Euteleostomi</taxon>
        <taxon>Mammalia</taxon>
        <taxon>Eutheria</taxon>
        <taxon>Laurasiatheria</taxon>
        <taxon>Artiodactyla</taxon>
        <taxon>Ruminantia</taxon>
        <taxon>Pecora</taxon>
        <taxon>Cervidae</taxon>
        <taxon>Odocoileinae</taxon>
        <taxon>Rangifer</taxon>
    </lineage>
</organism>
<evidence type="ECO:0000313" key="1">
    <source>
        <dbReference type="EMBL" id="CAM9761386.1"/>
    </source>
</evidence>
<evidence type="ECO:0000313" key="2">
    <source>
        <dbReference type="Proteomes" id="UP001162501"/>
    </source>
</evidence>
<name>A0AC59YKV2_RANTA</name>